<evidence type="ECO:0000256" key="6">
    <source>
        <dbReference type="ARBA" id="ARBA00022833"/>
    </source>
</evidence>
<evidence type="ECO:0000256" key="11">
    <source>
        <dbReference type="HAMAP-Rule" id="MF_00547"/>
    </source>
</evidence>
<evidence type="ECO:0000256" key="4">
    <source>
        <dbReference type="ARBA" id="ARBA00022730"/>
    </source>
</evidence>
<evidence type="ECO:0000256" key="10">
    <source>
        <dbReference type="ARBA" id="ARBA00035225"/>
    </source>
</evidence>
<dbReference type="EMBL" id="CP091871">
    <property type="protein sequence ID" value="WEU40783.1"/>
    <property type="molecule type" value="Genomic_DNA"/>
</dbReference>
<dbReference type="InterPro" id="IPR011331">
    <property type="entry name" value="Ribosomal_eL37/eL43"/>
</dbReference>
<comment type="cofactor">
    <cofactor evidence="11">
        <name>Zn(2+)</name>
        <dbReference type="ChEBI" id="CHEBI:29105"/>
    </cofactor>
    <text evidence="11">Binds 1 zinc ion per subunit.</text>
</comment>
<keyword evidence="7 11" id="KW-0694">RNA-binding</keyword>
<keyword evidence="4 11" id="KW-0699">rRNA-binding</keyword>
<dbReference type="Proteomes" id="UP000186851">
    <property type="component" value="Chromosome"/>
</dbReference>
<keyword evidence="3 11" id="KW-0479">Metal-binding</keyword>
<dbReference type="PANTHER" id="PTHR10768">
    <property type="entry name" value="60S RIBOSOMAL PROTEIN L37"/>
    <property type="match status" value="1"/>
</dbReference>
<feature type="binding site" evidence="11">
    <location>
        <position position="23"/>
    </location>
    <ligand>
        <name>Zn(2+)</name>
        <dbReference type="ChEBI" id="CHEBI:29105"/>
    </ligand>
</feature>
<dbReference type="FunFam" id="2.20.25.30:FF:000003">
    <property type="entry name" value="50S ribosomal protein L37e"/>
    <property type="match status" value="1"/>
</dbReference>
<feature type="binding site" evidence="11">
    <location>
        <position position="35"/>
    </location>
    <ligand>
        <name>Zn(2+)</name>
        <dbReference type="ChEBI" id="CHEBI:29105"/>
    </ligand>
</feature>
<evidence type="ECO:0000256" key="7">
    <source>
        <dbReference type="ARBA" id="ARBA00022884"/>
    </source>
</evidence>
<accession>A0AAF0D322</accession>
<dbReference type="PANTHER" id="PTHR10768:SF0">
    <property type="entry name" value="RIBOSOMAL PROTEIN L37"/>
    <property type="match status" value="1"/>
</dbReference>
<comment type="function">
    <text evidence="12">Component of the large ribosomal subunit. The ribosome is a large ribonucleoprotein complex responsible for the synthesis of proteins in the cell.</text>
</comment>
<dbReference type="HAMAP" id="MF_00547">
    <property type="entry name" value="Ribosomal_eL37"/>
    <property type="match status" value="1"/>
</dbReference>
<organism evidence="13 14">
    <name type="scientific">Odinarchaeota yellowstonii (strain LCB_4)</name>
    <dbReference type="NCBI Taxonomy" id="1841599"/>
    <lineage>
        <taxon>Archaea</taxon>
        <taxon>Promethearchaeati</taxon>
        <taxon>Candidatus Odinarchaeota</taxon>
        <taxon>Candidatus Odinarchaeia</taxon>
        <taxon>Candidatus Odinarchaeales</taxon>
        <taxon>Candidatus Odinarchaeaceae</taxon>
        <taxon>Candidatus Odinarchaeum</taxon>
    </lineage>
</organism>
<comment type="similarity">
    <text evidence="2 11 12">Belongs to the eukaryotic ribosomal protein eL37 family.</text>
</comment>
<keyword evidence="9 11" id="KW-0687">Ribonucleoprotein</keyword>
<proteinExistence type="inferred from homology"/>
<feature type="binding site" evidence="11">
    <location>
        <position position="38"/>
    </location>
    <ligand>
        <name>Zn(2+)</name>
        <dbReference type="ChEBI" id="CHEBI:29105"/>
    </ligand>
</feature>
<name>A0AAF0D322_ODILC</name>
<dbReference type="GO" id="GO:0019843">
    <property type="term" value="F:rRNA binding"/>
    <property type="evidence" value="ECO:0007669"/>
    <property type="project" value="UniProtKB-KW"/>
</dbReference>
<feature type="zinc finger region" description="C4-type" evidence="11">
    <location>
        <begin position="20"/>
        <end position="38"/>
    </location>
</feature>
<evidence type="ECO:0000313" key="14">
    <source>
        <dbReference type="Proteomes" id="UP000186851"/>
    </source>
</evidence>
<dbReference type="GO" id="GO:0008270">
    <property type="term" value="F:zinc ion binding"/>
    <property type="evidence" value="ECO:0007669"/>
    <property type="project" value="UniProtKB-UniRule"/>
</dbReference>
<dbReference type="GO" id="GO:0022625">
    <property type="term" value="C:cytosolic large ribosomal subunit"/>
    <property type="evidence" value="ECO:0007669"/>
    <property type="project" value="TreeGrafter"/>
</dbReference>
<dbReference type="SUPFAM" id="SSF57829">
    <property type="entry name" value="Zn-binding ribosomal proteins"/>
    <property type="match status" value="1"/>
</dbReference>
<keyword evidence="5 11" id="KW-0863">Zinc-finger</keyword>
<keyword evidence="8 11" id="KW-0689">Ribosomal protein</keyword>
<evidence type="ECO:0000313" key="13">
    <source>
        <dbReference type="EMBL" id="WEU40783.1"/>
    </source>
</evidence>
<dbReference type="GO" id="GO:0006412">
    <property type="term" value="P:translation"/>
    <property type="evidence" value="ECO:0007669"/>
    <property type="project" value="UniProtKB-UniRule"/>
</dbReference>
<evidence type="ECO:0000256" key="9">
    <source>
        <dbReference type="ARBA" id="ARBA00023274"/>
    </source>
</evidence>
<comment type="function">
    <text evidence="1 11">Binds to the 23S rRNA.</text>
</comment>
<keyword evidence="6 11" id="KW-0862">Zinc</keyword>
<evidence type="ECO:0000256" key="8">
    <source>
        <dbReference type="ARBA" id="ARBA00022980"/>
    </source>
</evidence>
<evidence type="ECO:0000256" key="12">
    <source>
        <dbReference type="RuleBase" id="RU000576"/>
    </source>
</evidence>
<dbReference type="InterPro" id="IPR011332">
    <property type="entry name" value="Ribosomal_zn-bd"/>
</dbReference>
<evidence type="ECO:0000256" key="5">
    <source>
        <dbReference type="ARBA" id="ARBA00022771"/>
    </source>
</evidence>
<protein>
    <recommendedName>
        <fullName evidence="10 11">Large ribosomal subunit protein eL37</fullName>
    </recommendedName>
</protein>
<dbReference type="NCBIfam" id="NF003214">
    <property type="entry name" value="PRK04179.1"/>
    <property type="match status" value="1"/>
</dbReference>
<dbReference type="AlphaFoldDB" id="A0AAF0D322"/>
<evidence type="ECO:0000256" key="3">
    <source>
        <dbReference type="ARBA" id="ARBA00022723"/>
    </source>
</evidence>
<dbReference type="Pfam" id="PF01907">
    <property type="entry name" value="Ribosomal_L37e"/>
    <property type="match status" value="1"/>
</dbReference>
<dbReference type="InterPro" id="IPR018267">
    <property type="entry name" value="Ribosomal_eL37_CS"/>
</dbReference>
<dbReference type="InterPro" id="IPR001569">
    <property type="entry name" value="Ribosomal_eL37"/>
</dbReference>
<dbReference type="GO" id="GO:0003735">
    <property type="term" value="F:structural constituent of ribosome"/>
    <property type="evidence" value="ECO:0007669"/>
    <property type="project" value="InterPro"/>
</dbReference>
<evidence type="ECO:0000256" key="2">
    <source>
        <dbReference type="ARBA" id="ARBA00009805"/>
    </source>
</evidence>
<feature type="binding site" evidence="11">
    <location>
        <position position="20"/>
    </location>
    <ligand>
        <name>Zn(2+)</name>
        <dbReference type="ChEBI" id="CHEBI:29105"/>
    </ligand>
</feature>
<reference evidence="13" key="1">
    <citation type="journal article" date="2017" name="Nature">
        <title>Asgard archaea illuminate the origin of eukaryotic cellular complexity.</title>
        <authorList>
            <person name="Zaremba-Niedzwiedzka K."/>
            <person name="Caceres E.F."/>
            <person name="Saw J.H."/>
            <person name="Backstrom D."/>
            <person name="Juzokaite L."/>
            <person name="Vancaester E."/>
            <person name="Seitz K.W."/>
            <person name="Anantharaman K."/>
            <person name="Starnawski P."/>
            <person name="Kjeldsen K.U."/>
            <person name="Scott M.B."/>
            <person name="Nunoura T."/>
            <person name="Banfield J.F."/>
            <person name="Schramm A."/>
            <person name="Baker B.J."/>
            <person name="Spang A."/>
            <person name="Ettema T.J.G."/>
        </authorList>
    </citation>
    <scope>NUCLEOTIDE SEQUENCE</scope>
    <source>
        <strain evidence="13">LCB_4</strain>
    </source>
</reference>
<sequence>MTKGTPSFGKRGNKFTHIRCRRCGRHSYLARKGYCAACGFGRSRRLRKYNWANKKINKVRIV</sequence>
<dbReference type="KEGG" id="oyw:OdinLCB4_002375"/>
<reference evidence="13" key="2">
    <citation type="journal article" date="2022" name="Nat. Microbiol.">
        <title>A closed Candidatus Odinarchaeum chromosome exposes Asgard archaeal viruses.</title>
        <authorList>
            <person name="Tamarit D."/>
            <person name="Caceres E.F."/>
            <person name="Krupovic M."/>
            <person name="Nijland R."/>
            <person name="Eme L."/>
            <person name="Robinson N.P."/>
            <person name="Ettema T.J.G."/>
        </authorList>
    </citation>
    <scope>NUCLEOTIDE SEQUENCE</scope>
    <source>
        <strain evidence="13">LCB_4</strain>
    </source>
</reference>
<evidence type="ECO:0000256" key="1">
    <source>
        <dbReference type="ARBA" id="ARBA00003058"/>
    </source>
</evidence>
<dbReference type="Gene3D" id="2.20.25.30">
    <property type="match status" value="1"/>
</dbReference>
<gene>
    <name evidence="11" type="primary">rpl37e</name>
    <name evidence="13" type="ORF">OdinLCB4_002375</name>
</gene>
<dbReference type="PROSITE" id="PS01077">
    <property type="entry name" value="RIBOSOMAL_L37E"/>
    <property type="match status" value="1"/>
</dbReference>